<organism evidence="2 3">
    <name type="scientific">Protaetiibacter mangrovi</name>
    <dbReference type="NCBI Taxonomy" id="2970926"/>
    <lineage>
        <taxon>Bacteria</taxon>
        <taxon>Bacillati</taxon>
        <taxon>Actinomycetota</taxon>
        <taxon>Actinomycetes</taxon>
        <taxon>Micrococcales</taxon>
        <taxon>Microbacteriaceae</taxon>
        <taxon>Protaetiibacter</taxon>
    </lineage>
</organism>
<comment type="caution">
    <text evidence="2">The sequence shown here is derived from an EMBL/GenBank/DDBJ whole genome shotgun (WGS) entry which is preliminary data.</text>
</comment>
<reference evidence="2 3" key="1">
    <citation type="submission" date="2022-08" db="EMBL/GenBank/DDBJ databases">
        <authorList>
            <person name="Li F."/>
        </authorList>
    </citation>
    <scope>NUCLEOTIDE SEQUENCE [LARGE SCALE GENOMIC DNA]</scope>
    <source>
        <strain evidence="2 3">10F1B-8-1</strain>
    </source>
</reference>
<accession>A0ABT1ZIB6</accession>
<dbReference type="InterPro" id="IPR055593">
    <property type="entry name" value="DUF7169"/>
</dbReference>
<feature type="compositionally biased region" description="Basic and acidic residues" evidence="1">
    <location>
        <begin position="40"/>
        <end position="50"/>
    </location>
</feature>
<dbReference type="RefSeq" id="WP_258799627.1">
    <property type="nucleotide sequence ID" value="NZ_JANTHX010000008.1"/>
</dbReference>
<protein>
    <submittedName>
        <fullName evidence="2">Uncharacterized protein</fullName>
    </submittedName>
</protein>
<feature type="region of interest" description="Disordered" evidence="1">
    <location>
        <begin position="30"/>
        <end position="59"/>
    </location>
</feature>
<sequence>MTTHAEQRARLKAIVATYLSLVALLAETEGDTYRMGQAPRPREDTTERGKGTVSDPTPAIVADRRRQQLRNAWGSAEAALVSACEDLDEVARELTRAHDRWLGAPDPADAAAA</sequence>
<gene>
    <name evidence="2" type="ORF">NUH29_12960</name>
</gene>
<dbReference type="Pfam" id="PF23773">
    <property type="entry name" value="DUF7169"/>
    <property type="match status" value="1"/>
</dbReference>
<dbReference type="Proteomes" id="UP001205337">
    <property type="component" value="Unassembled WGS sequence"/>
</dbReference>
<dbReference type="EMBL" id="JANTHX010000008">
    <property type="protein sequence ID" value="MCS0500459.1"/>
    <property type="molecule type" value="Genomic_DNA"/>
</dbReference>
<proteinExistence type="predicted"/>
<name>A0ABT1ZIB6_9MICO</name>
<keyword evidence="3" id="KW-1185">Reference proteome</keyword>
<evidence type="ECO:0000313" key="2">
    <source>
        <dbReference type="EMBL" id="MCS0500459.1"/>
    </source>
</evidence>
<evidence type="ECO:0000313" key="3">
    <source>
        <dbReference type="Proteomes" id="UP001205337"/>
    </source>
</evidence>
<evidence type="ECO:0000256" key="1">
    <source>
        <dbReference type="SAM" id="MobiDB-lite"/>
    </source>
</evidence>